<dbReference type="Gene3D" id="2.60.120.1620">
    <property type="match status" value="1"/>
</dbReference>
<gene>
    <name evidence="3" type="ORF">ABDJ85_06485</name>
</gene>
<keyword evidence="4" id="KW-1185">Reference proteome</keyword>
<name>A0ABV0G062_9BURK</name>
<proteinExistence type="predicted"/>
<reference evidence="3 4" key="1">
    <citation type="submission" date="2024-05" db="EMBL/GenBank/DDBJ databases">
        <title>Roseateles sp. DJS-2-20 16S ribosomal RNA gene Genome sequencing and assembly.</title>
        <authorList>
            <person name="Woo H."/>
        </authorList>
    </citation>
    <scope>NUCLEOTIDE SEQUENCE [LARGE SCALE GENOMIC DNA]</scope>
    <source>
        <strain evidence="3 4">DJS-2-20</strain>
    </source>
</reference>
<dbReference type="Gene3D" id="1.20.58.2150">
    <property type="match status" value="1"/>
</dbReference>
<dbReference type="InterPro" id="IPR041437">
    <property type="entry name" value="GH115_C"/>
</dbReference>
<dbReference type="InterPro" id="IPR029018">
    <property type="entry name" value="Hex-like_dom2"/>
</dbReference>
<dbReference type="SUPFAM" id="SSF55545">
    <property type="entry name" value="beta-N-acetylhexosaminidase-like domain"/>
    <property type="match status" value="1"/>
</dbReference>
<evidence type="ECO:0000313" key="3">
    <source>
        <dbReference type="EMBL" id="MEO3691112.1"/>
    </source>
</evidence>
<evidence type="ECO:0000313" key="4">
    <source>
        <dbReference type="Proteomes" id="UP001495147"/>
    </source>
</evidence>
<dbReference type="InterPro" id="IPR042301">
    <property type="entry name" value="GH115_sf"/>
</dbReference>
<evidence type="ECO:0000256" key="1">
    <source>
        <dbReference type="ARBA" id="ARBA00022801"/>
    </source>
</evidence>
<feature type="domain" description="Gylcosyl hydrolase 115 C-terminal" evidence="2">
    <location>
        <begin position="799"/>
        <end position="964"/>
    </location>
</feature>
<dbReference type="PANTHER" id="PTHR37842">
    <property type="match status" value="1"/>
</dbReference>
<dbReference type="Gene3D" id="3.30.379.10">
    <property type="entry name" value="Chitobiase/beta-hexosaminidase domain 2-like"/>
    <property type="match status" value="1"/>
</dbReference>
<sequence length="969" mass="108319">MISRRDLLLAPLLAPLAANVWAAGIRFERQPRTAFAIASPQGDAPLWVDPQDHKGVARVAADLAADVARVTGRAAPPVGSRGSAARRVIVIGSLDRSPLVQDLVQRGKLDVSGVAGRWEAYVVQTVAQPFPGVDEALVIAGADKRGTIYGCYDLSRSMGVSPWFWWADVPVTQRNEIWLDRGRRVQRSPAVKYRGIFLNNEAPCLSGWTAEKFGGMNAGFYTKVFELLLRLRANYLWPAMWNNAFVDDDPQNAVLADEYGIVMGTSHHEPMNRAHKEFTSRREQLGNGQWNYVSNRPAIREFFREGAARSKQHELLVTLGMRGDGDVALEGTGGLQSDIRLLEDVIADQRQLLVEQTGRRIEDIPQVWVLFTEVLKYYDGGLKLPPDVTLMFSDDNVGYLRRLPTAQERASRTGGFGIYHHMDMNGGPYSYKWTNTNPLPKMWEQLNQALLRGADRIWISNVGDLKPLELPIEFFLAMAWDPASVGPDKLQAWTEAWAEREFGAAHAREVASLVAAYAKANAWRKPEQLRPETYSLEHHDEAPRMAAYWQGLQRRAEAVNAQLAPAQQAAYYQLVLHPIRACANLNEMLLAAARNQRFARQGRASTNDEAARVRQLFAASRRIRDTYNHELSGGKWNHLMDQTYLGYFDWFQPVADVPPPVTELDLADDARFGVCVEGSALSWPGYYLPPALPAFDGLLRGEHWFEVFPRGRRALQVEVTADQPWIQWRRVPAFSAGAGDQRYAVAIDWARVPEGAASGSLTVSDGTERVRIAVTLAVATAQQRQDARGAWGSLGAAFSIPASGFERQTEAEGVRWQALPDYGRVDVALTPWPANARSFADPRRAPRLAYPIYVARAGDYTVDLITAPTLRVDPGHQLGVALWVDEGQPVVKHVFTPEEREAQEFLGRIHDINARTDMRVMKFRLRIDTAGRHLLHVGMIDPGLVLQQILVYRDRLPPSYFGPTPQRIA</sequence>
<accession>A0ABV0G062</accession>
<dbReference type="Gene3D" id="3.20.20.520">
    <property type="entry name" value="Glycosyl hydrolase family 115"/>
    <property type="match status" value="1"/>
</dbReference>
<dbReference type="RefSeq" id="WP_347703955.1">
    <property type="nucleotide sequence ID" value="NZ_JBDPZD010000002.1"/>
</dbReference>
<comment type="caution">
    <text evidence="3">The sequence shown here is derived from an EMBL/GenBank/DDBJ whole genome shotgun (WGS) entry which is preliminary data.</text>
</comment>
<dbReference type="InterPro" id="IPR031924">
    <property type="entry name" value="GH115"/>
</dbReference>
<evidence type="ECO:0000259" key="2">
    <source>
        <dbReference type="Pfam" id="PF17829"/>
    </source>
</evidence>
<dbReference type="EMBL" id="JBDPZD010000002">
    <property type="protein sequence ID" value="MEO3691112.1"/>
    <property type="molecule type" value="Genomic_DNA"/>
</dbReference>
<dbReference type="PANTHER" id="PTHR37842:SF2">
    <property type="entry name" value="GYLCOSYL HYDROLASE 115 C-TERMINAL DOMAIN-CONTAINING PROTEIN"/>
    <property type="match status" value="1"/>
</dbReference>
<dbReference type="Pfam" id="PF15979">
    <property type="entry name" value="Glyco_hydro_115"/>
    <property type="match status" value="1"/>
</dbReference>
<dbReference type="Pfam" id="PF17829">
    <property type="entry name" value="GH115_C"/>
    <property type="match status" value="1"/>
</dbReference>
<protein>
    <submittedName>
        <fullName evidence="3">Glycosyl hydrolase 115 family protein</fullName>
    </submittedName>
</protein>
<dbReference type="GO" id="GO:0016787">
    <property type="term" value="F:hydrolase activity"/>
    <property type="evidence" value="ECO:0007669"/>
    <property type="project" value="UniProtKB-KW"/>
</dbReference>
<keyword evidence="1 3" id="KW-0378">Hydrolase</keyword>
<dbReference type="Proteomes" id="UP001495147">
    <property type="component" value="Unassembled WGS sequence"/>
</dbReference>
<organism evidence="3 4">
    <name type="scientific">Roseateles paludis</name>
    <dbReference type="NCBI Taxonomy" id="3145238"/>
    <lineage>
        <taxon>Bacteria</taxon>
        <taxon>Pseudomonadati</taxon>
        <taxon>Pseudomonadota</taxon>
        <taxon>Betaproteobacteria</taxon>
        <taxon>Burkholderiales</taxon>
        <taxon>Sphaerotilaceae</taxon>
        <taxon>Roseateles</taxon>
    </lineage>
</organism>